<organism evidence="1 2">
    <name type="scientific">Gymnopilus dilepis</name>
    <dbReference type="NCBI Taxonomy" id="231916"/>
    <lineage>
        <taxon>Eukaryota</taxon>
        <taxon>Fungi</taxon>
        <taxon>Dikarya</taxon>
        <taxon>Basidiomycota</taxon>
        <taxon>Agaricomycotina</taxon>
        <taxon>Agaricomycetes</taxon>
        <taxon>Agaricomycetidae</taxon>
        <taxon>Agaricales</taxon>
        <taxon>Agaricineae</taxon>
        <taxon>Hymenogastraceae</taxon>
        <taxon>Gymnopilus</taxon>
    </lineage>
</organism>
<evidence type="ECO:0008006" key="3">
    <source>
        <dbReference type="Google" id="ProtNLM"/>
    </source>
</evidence>
<dbReference type="InParanoid" id="A0A409XZA3"/>
<keyword evidence="2" id="KW-1185">Reference proteome</keyword>
<gene>
    <name evidence="1" type="ORF">CVT26_004748</name>
</gene>
<protein>
    <recommendedName>
        <fullName evidence="3">F-box domain-containing protein</fullName>
    </recommendedName>
</protein>
<reference evidence="1 2" key="1">
    <citation type="journal article" date="2018" name="Evol. Lett.">
        <title>Horizontal gene cluster transfer increased hallucinogenic mushroom diversity.</title>
        <authorList>
            <person name="Reynolds H.T."/>
            <person name="Vijayakumar V."/>
            <person name="Gluck-Thaler E."/>
            <person name="Korotkin H.B."/>
            <person name="Matheny P.B."/>
            <person name="Slot J.C."/>
        </authorList>
    </citation>
    <scope>NUCLEOTIDE SEQUENCE [LARGE SCALE GENOMIC DNA]</scope>
    <source>
        <strain evidence="1 2">SRW20</strain>
    </source>
</reference>
<comment type="caution">
    <text evidence="1">The sequence shown here is derived from an EMBL/GenBank/DDBJ whole genome shotgun (WGS) entry which is preliminary data.</text>
</comment>
<sequence length="371" mass="43262">MQDYSMPISGAIAPLITRLRDLCFNLVYSKSHGPQDEMTISPLHWSDLPTELQLLCISFMTVETLITSYSVSPSWRTLLPVTKIHPICRRLFNLYLTILRHPSPPDRKSRLYLRKNIQQHRFNRRAYLDAFRNQGRNARVPEEFRIWVLEWPEKLVINGIWPGLQPTLCVLDTTATRGSSRRYGENLLAVKPPVISVAGIFEQVFDRCSGQWGKRHVPALYVWRTEWSEVVYTRWDSLEFEYRSPCNSSPNLWDCETWLIFDMTSSYFGKVLELPLSFISNGSAISRHHFQGQPPSAHPDWIDYLEMRWLGVAPCMREPRQPGTVVPGFMANVPLRQVEEKKGYVADIRMLWKPDNSGFKIIRPYAYLQWI</sequence>
<name>A0A409XZA3_9AGAR</name>
<dbReference type="EMBL" id="NHYE01001395">
    <property type="protein sequence ID" value="PPQ96114.1"/>
    <property type="molecule type" value="Genomic_DNA"/>
</dbReference>
<dbReference type="Proteomes" id="UP000284706">
    <property type="component" value="Unassembled WGS sequence"/>
</dbReference>
<dbReference type="AlphaFoldDB" id="A0A409XZA3"/>
<evidence type="ECO:0000313" key="1">
    <source>
        <dbReference type="EMBL" id="PPQ96114.1"/>
    </source>
</evidence>
<accession>A0A409XZA3</accession>
<dbReference type="OrthoDB" id="2788844at2759"/>
<evidence type="ECO:0000313" key="2">
    <source>
        <dbReference type="Proteomes" id="UP000284706"/>
    </source>
</evidence>
<proteinExistence type="predicted"/>